<dbReference type="Proteomes" id="UP000829685">
    <property type="component" value="Unassembled WGS sequence"/>
</dbReference>
<accession>A0A9P9WS64</accession>
<organism evidence="1 2">
    <name type="scientific">Neoarthrinium moseri</name>
    <dbReference type="NCBI Taxonomy" id="1658444"/>
    <lineage>
        <taxon>Eukaryota</taxon>
        <taxon>Fungi</taxon>
        <taxon>Dikarya</taxon>
        <taxon>Ascomycota</taxon>
        <taxon>Pezizomycotina</taxon>
        <taxon>Sordariomycetes</taxon>
        <taxon>Xylariomycetidae</taxon>
        <taxon>Amphisphaeriales</taxon>
        <taxon>Apiosporaceae</taxon>
        <taxon>Neoarthrinium</taxon>
    </lineage>
</organism>
<dbReference type="EMBL" id="JAFIMR010000006">
    <property type="protein sequence ID" value="KAI1877375.1"/>
    <property type="molecule type" value="Genomic_DNA"/>
</dbReference>
<dbReference type="AlphaFoldDB" id="A0A9P9WS64"/>
<reference evidence="1" key="1">
    <citation type="submission" date="2021-03" db="EMBL/GenBank/DDBJ databases">
        <title>Revisited historic fungal species revealed as producer of novel bioactive compounds through whole genome sequencing and comparative genomics.</title>
        <authorList>
            <person name="Vignolle G.A."/>
            <person name="Hochenegger N."/>
            <person name="Mach R.L."/>
            <person name="Mach-Aigner A.R."/>
            <person name="Javad Rahimi M."/>
            <person name="Salim K.A."/>
            <person name="Chan C.M."/>
            <person name="Lim L.B.L."/>
            <person name="Cai F."/>
            <person name="Druzhinina I.S."/>
            <person name="U'Ren J.M."/>
            <person name="Derntl C."/>
        </authorList>
    </citation>
    <scope>NUCLEOTIDE SEQUENCE</scope>
    <source>
        <strain evidence="1">TUCIM 5799</strain>
    </source>
</reference>
<protein>
    <recommendedName>
        <fullName evidence="3">F-box domain-containing protein</fullName>
    </recommendedName>
</protein>
<evidence type="ECO:0000313" key="2">
    <source>
        <dbReference type="Proteomes" id="UP000829685"/>
    </source>
</evidence>
<evidence type="ECO:0008006" key="3">
    <source>
        <dbReference type="Google" id="ProtNLM"/>
    </source>
</evidence>
<evidence type="ECO:0000313" key="1">
    <source>
        <dbReference type="EMBL" id="KAI1877375.1"/>
    </source>
</evidence>
<comment type="caution">
    <text evidence="1">The sequence shown here is derived from an EMBL/GenBank/DDBJ whole genome shotgun (WGS) entry which is preliminary data.</text>
</comment>
<name>A0A9P9WS64_9PEZI</name>
<keyword evidence="2" id="KW-1185">Reference proteome</keyword>
<proteinExistence type="predicted"/>
<gene>
    <name evidence="1" type="ORF">JX265_003383</name>
</gene>
<dbReference type="OrthoDB" id="5279415at2759"/>
<sequence length="464" mass="53622">MNDPAAWECRDHADLAEEWYNHPLRTRNRVLEDENLMLKRLLREQGIGWPGYRGYSKLIPSSSSPRNPALPGLPVEIILKVLSYAMTSSYPIIDPLCKSKKENRTAIENGRSNQIAIHFLATCKAYHTEGTKHLWSNNRFTFTTVQAVKMFSEVDLRYRQLVREANFRIIAKFYDDDNRVHKLSRDHHPMMTKPIRLRVSKRAREPTLARRGFRSYAWFQLVDFLEALLPPHDPNHDLSQPRTRLLPSLENLRIDLVNFAEDMFQFPPAQLHDIASHHLGCSLNQLIVTGLPRDDTGYRTGSELSGLLKDDGLVIDHAPTFVALPRSGLRALSGNHFHSKVIRSMRPLRGIKHHHHDDHPGYFDEFPPAPSDAGTPPYSEFHSCRTIWKRIPKHIDRPHDCNWVLFDRVSGLRWDDIEDEATMFDCFDEDDDEFGGYMVCENCGQQHPGAIPPEDLMDELYDDY</sequence>